<reference evidence="1" key="1">
    <citation type="submission" date="2020-11" db="EMBL/GenBank/DDBJ databases">
        <title>Adaptations for nitrogen fixation in a non-lichenized fungal sporocarp promotes dispersal by wood-feeding termites.</title>
        <authorList>
            <consortium name="DOE Joint Genome Institute"/>
            <person name="Koch R.A."/>
            <person name="Yoon G."/>
            <person name="Arayal U."/>
            <person name="Lail K."/>
            <person name="Amirebrahimi M."/>
            <person name="Labutti K."/>
            <person name="Lipzen A."/>
            <person name="Riley R."/>
            <person name="Barry K."/>
            <person name="Henrissat B."/>
            <person name="Grigoriev I.V."/>
            <person name="Herr J.R."/>
            <person name="Aime M.C."/>
        </authorList>
    </citation>
    <scope>NUCLEOTIDE SEQUENCE</scope>
    <source>
        <strain evidence="1">MCA 3950</strain>
    </source>
</reference>
<comment type="caution">
    <text evidence="1">The sequence shown here is derived from an EMBL/GenBank/DDBJ whole genome shotgun (WGS) entry which is preliminary data.</text>
</comment>
<keyword evidence="2" id="KW-1185">Reference proteome</keyword>
<dbReference type="Proteomes" id="UP000812287">
    <property type="component" value="Unassembled WGS sequence"/>
</dbReference>
<accession>A0A9P8ANU9</accession>
<dbReference type="GeneID" id="66099946"/>
<dbReference type="AlphaFoldDB" id="A0A9P8ANU9"/>
<organism evidence="1 2">
    <name type="scientific">Guyanagaster necrorhizus</name>
    <dbReference type="NCBI Taxonomy" id="856835"/>
    <lineage>
        <taxon>Eukaryota</taxon>
        <taxon>Fungi</taxon>
        <taxon>Dikarya</taxon>
        <taxon>Basidiomycota</taxon>
        <taxon>Agaricomycotina</taxon>
        <taxon>Agaricomycetes</taxon>
        <taxon>Agaricomycetidae</taxon>
        <taxon>Agaricales</taxon>
        <taxon>Marasmiineae</taxon>
        <taxon>Physalacriaceae</taxon>
        <taxon>Guyanagaster</taxon>
    </lineage>
</organism>
<evidence type="ECO:0000313" key="1">
    <source>
        <dbReference type="EMBL" id="KAG7442249.1"/>
    </source>
</evidence>
<name>A0A9P8ANU9_9AGAR</name>
<evidence type="ECO:0000313" key="2">
    <source>
        <dbReference type="Proteomes" id="UP000812287"/>
    </source>
</evidence>
<proteinExistence type="predicted"/>
<sequence length="178" mass="20186">MDNSMIFKCAIRAIQPGYACFHSSRPMRRSFIGLFPRWLFPLSSVSLVIGEPDARSNTKYPVIHAVFAIDRFFGNLNLGLGLPENRKRPSIRGYPICSALIVQFVVAGAAARRLTSARYLPRLWGCKEIDGYIIRQGTFRHAGRKDTGNYTTKPTPHYTLVNLQLTTEKPQNKYPKRP</sequence>
<dbReference type="EMBL" id="MU250552">
    <property type="protein sequence ID" value="KAG7442249.1"/>
    <property type="molecule type" value="Genomic_DNA"/>
</dbReference>
<dbReference type="OrthoDB" id="10613275at2759"/>
<protein>
    <submittedName>
        <fullName evidence="1">Uncharacterized protein</fullName>
    </submittedName>
</protein>
<dbReference type="RefSeq" id="XP_043035749.1">
    <property type="nucleotide sequence ID" value="XM_043177659.1"/>
</dbReference>
<gene>
    <name evidence="1" type="ORF">BT62DRAFT_1010504</name>
</gene>